<gene>
    <name evidence="6" type="ORF">BABA_08121</name>
</gene>
<dbReference type="PANTHER" id="PTHR10357:SF179">
    <property type="entry name" value="NEUTRAL AND BASIC AMINO ACID TRANSPORT PROTEIN RBAT"/>
    <property type="match status" value="1"/>
</dbReference>
<comment type="similarity">
    <text evidence="2">Belongs to the glycosyl hydrolase 13 family.</text>
</comment>
<dbReference type="Gene3D" id="3.20.20.80">
    <property type="entry name" value="Glycosidases"/>
    <property type="match status" value="1"/>
</dbReference>
<feature type="domain" description="Glycosyl hydrolase family 13 catalytic" evidence="5">
    <location>
        <begin position="13"/>
        <end position="420"/>
    </location>
</feature>
<evidence type="ECO:0000256" key="3">
    <source>
        <dbReference type="ARBA" id="ARBA00022801"/>
    </source>
</evidence>
<proteinExistence type="inferred from homology"/>
<dbReference type="EMBL" id="AJLS01000054">
    <property type="protein sequence ID" value="EKN69742.1"/>
    <property type="molecule type" value="Genomic_DNA"/>
</dbReference>
<evidence type="ECO:0000256" key="1">
    <source>
        <dbReference type="ARBA" id="ARBA00004496"/>
    </source>
</evidence>
<evidence type="ECO:0000256" key="4">
    <source>
        <dbReference type="ARBA" id="ARBA00023295"/>
    </source>
</evidence>
<dbReference type="eggNOG" id="COG0366">
    <property type="taxonomic scope" value="Bacteria"/>
</dbReference>
<dbReference type="Proteomes" id="UP000006316">
    <property type="component" value="Unassembled WGS sequence"/>
</dbReference>
<dbReference type="Pfam" id="PF00128">
    <property type="entry name" value="Alpha-amylase"/>
    <property type="match status" value="1"/>
</dbReference>
<comment type="caution">
    <text evidence="6">The sequence shown here is derived from an EMBL/GenBank/DDBJ whole genome shotgun (WGS) entry which is preliminary data.</text>
</comment>
<dbReference type="CDD" id="cd11333">
    <property type="entry name" value="AmyAc_SI_OligoGlu_DGase"/>
    <property type="match status" value="1"/>
</dbReference>
<evidence type="ECO:0000313" key="7">
    <source>
        <dbReference type="Proteomes" id="UP000006316"/>
    </source>
</evidence>
<dbReference type="GO" id="GO:0005737">
    <property type="term" value="C:cytoplasm"/>
    <property type="evidence" value="ECO:0007669"/>
    <property type="project" value="UniProtKB-SubCell"/>
</dbReference>
<dbReference type="PANTHER" id="PTHR10357">
    <property type="entry name" value="ALPHA-AMYLASE FAMILY MEMBER"/>
    <property type="match status" value="1"/>
</dbReference>
<dbReference type="GO" id="GO:0009313">
    <property type="term" value="P:oligosaccharide catabolic process"/>
    <property type="evidence" value="ECO:0007669"/>
    <property type="project" value="TreeGrafter"/>
</dbReference>
<keyword evidence="4" id="KW-0326">Glycosidase</keyword>
<accession>K6DB26</accession>
<dbReference type="InterPro" id="IPR006047">
    <property type="entry name" value="GH13_cat_dom"/>
</dbReference>
<dbReference type="OrthoDB" id="9805159at2"/>
<dbReference type="SMART" id="SM00642">
    <property type="entry name" value="Aamy"/>
    <property type="match status" value="1"/>
</dbReference>
<organism evidence="6 7">
    <name type="scientific">Neobacillus bataviensis LMG 21833</name>
    <dbReference type="NCBI Taxonomy" id="1117379"/>
    <lineage>
        <taxon>Bacteria</taxon>
        <taxon>Bacillati</taxon>
        <taxon>Bacillota</taxon>
        <taxon>Bacilli</taxon>
        <taxon>Bacillales</taxon>
        <taxon>Bacillaceae</taxon>
        <taxon>Neobacillus</taxon>
    </lineage>
</organism>
<keyword evidence="3" id="KW-0378">Hydrolase</keyword>
<dbReference type="InterPro" id="IPR056300">
    <property type="entry name" value="SusG-like_C"/>
</dbReference>
<dbReference type="Gene3D" id="3.90.400.10">
    <property type="entry name" value="Oligo-1,6-glucosidase, Domain 2"/>
    <property type="match status" value="1"/>
</dbReference>
<dbReference type="SUPFAM" id="SSF51011">
    <property type="entry name" value="Glycosyl hydrolase domain"/>
    <property type="match status" value="1"/>
</dbReference>
<keyword evidence="7" id="KW-1185">Reference proteome</keyword>
<dbReference type="STRING" id="1117379.BABA_08121"/>
<sequence length="560" mass="64986">MKKKWWKEAVVYQIYPKSFQDSNGDGIGDIRGIINRLDYLENLGVNVLWLCPVFKSPMDDNGYDISDYYHVDPMFGTDEDLDELIEEAGKRGIKLLMDLVINHTSDEHEWFQAALKDKHSKYRDYYVFREGIEDGPPNNWRSYFGGSAWEKVGDDSNTYYLHAFSKKQPDLNWENEEVREELYKMVNYWLEKGLGGFRIDAILNIKKKIESGRFEPDGEDGYVFIGNWILNQPGIGEWLNELNERTFKLHNSMTVAEANVPDYLLPKYIGDGNGYFSMVFDFAHSDIDVPETGEWYKQYNWTVPELRDALFNCQLVTQKAGWGATYFENHDHPRSINKYIPEDYISKTSKKMLGTLFMFLQGTPFVYQGQELGMTNIPMDSIEDYDDIATHDQYNRALLSGFSEEKALEGMFRRSRDNSRTPMQWDASKNGGFSKADTTWLKVNPNYKEINAAEEEDNDQSVLAFYQELISMRRKGKYKETIVYGEFVPDNASEGNVIAYQRQLDDEKILIVVNFDNQLAEVNVSPLFSEVVMNNYEDVKLEKGGRVTLRPYESLVLANF</sequence>
<dbReference type="InterPro" id="IPR013780">
    <property type="entry name" value="Glyco_hydro_b"/>
</dbReference>
<dbReference type="InterPro" id="IPR017853">
    <property type="entry name" value="GH"/>
</dbReference>
<protein>
    <submittedName>
        <fullName evidence="6">Oligo-1,6-glucosidase</fullName>
    </submittedName>
</protein>
<name>K6DB26_9BACI</name>
<dbReference type="Gene3D" id="2.60.40.1180">
    <property type="entry name" value="Golgi alpha-mannosidase II"/>
    <property type="match status" value="1"/>
</dbReference>
<reference evidence="6 7" key="1">
    <citation type="journal article" date="2012" name="Front. Microbiol.">
        <title>Redundancy and modularity in membrane-associated dissimilatory nitrate reduction in Bacillus.</title>
        <authorList>
            <person name="Heylen K."/>
            <person name="Keltjens J."/>
        </authorList>
    </citation>
    <scope>NUCLEOTIDE SEQUENCE [LARGE SCALE GENOMIC DNA]</scope>
    <source>
        <strain evidence="7">LMG 21833T</strain>
    </source>
</reference>
<dbReference type="SUPFAM" id="SSF51445">
    <property type="entry name" value="(Trans)glycosidases"/>
    <property type="match status" value="1"/>
</dbReference>
<evidence type="ECO:0000259" key="5">
    <source>
        <dbReference type="SMART" id="SM00642"/>
    </source>
</evidence>
<dbReference type="RefSeq" id="WP_007084647.1">
    <property type="nucleotide sequence ID" value="NZ_AJLS01000054.1"/>
</dbReference>
<evidence type="ECO:0000313" key="6">
    <source>
        <dbReference type="EMBL" id="EKN69742.1"/>
    </source>
</evidence>
<dbReference type="PATRIC" id="fig|1117379.3.peg.1699"/>
<dbReference type="FunFam" id="3.20.20.80:FF:000064">
    <property type="entry name" value="Oligo-1,6-glucosidase"/>
    <property type="match status" value="2"/>
</dbReference>
<dbReference type="GO" id="GO:0004556">
    <property type="term" value="F:alpha-amylase activity"/>
    <property type="evidence" value="ECO:0007669"/>
    <property type="project" value="TreeGrafter"/>
</dbReference>
<comment type="subcellular location">
    <subcellularLocation>
        <location evidence="1">Cytoplasm</location>
    </subcellularLocation>
</comment>
<dbReference type="FunFam" id="3.90.400.10:FF:000002">
    <property type="entry name" value="Sucrose isomerase"/>
    <property type="match status" value="1"/>
</dbReference>
<evidence type="ECO:0000256" key="2">
    <source>
        <dbReference type="ARBA" id="ARBA00008061"/>
    </source>
</evidence>
<dbReference type="InterPro" id="IPR045857">
    <property type="entry name" value="O16G_dom_2"/>
</dbReference>
<dbReference type="Pfam" id="PF23915">
    <property type="entry name" value="SusG_C"/>
    <property type="match status" value="1"/>
</dbReference>
<dbReference type="AlphaFoldDB" id="K6DB26"/>